<evidence type="ECO:0000256" key="2">
    <source>
        <dbReference type="ARBA" id="ARBA00012438"/>
    </source>
</evidence>
<dbReference type="SUPFAM" id="SSF55874">
    <property type="entry name" value="ATPase domain of HSP90 chaperone/DNA topoisomerase II/histidine kinase"/>
    <property type="match status" value="1"/>
</dbReference>
<evidence type="ECO:0000256" key="1">
    <source>
        <dbReference type="ARBA" id="ARBA00000085"/>
    </source>
</evidence>
<feature type="domain" description="GAF" evidence="6">
    <location>
        <begin position="14"/>
        <end position="181"/>
    </location>
</feature>
<dbReference type="InterPro" id="IPR003594">
    <property type="entry name" value="HATPase_dom"/>
</dbReference>
<evidence type="ECO:0000313" key="8">
    <source>
        <dbReference type="Proteomes" id="UP001595803"/>
    </source>
</evidence>
<reference evidence="8" key="1">
    <citation type="journal article" date="2019" name="Int. J. Syst. Evol. Microbiol.">
        <title>The Global Catalogue of Microorganisms (GCM) 10K type strain sequencing project: providing services to taxonomists for standard genome sequencing and annotation.</title>
        <authorList>
            <consortium name="The Broad Institute Genomics Platform"/>
            <consortium name="The Broad Institute Genome Sequencing Center for Infectious Disease"/>
            <person name="Wu L."/>
            <person name="Ma J."/>
        </authorList>
    </citation>
    <scope>NUCLEOTIDE SEQUENCE [LARGE SCALE GENOMIC DNA]</scope>
    <source>
        <strain evidence="8">CCTCC AB 2017081</strain>
    </source>
</reference>
<evidence type="ECO:0000256" key="4">
    <source>
        <dbReference type="ARBA" id="ARBA00022777"/>
    </source>
</evidence>
<gene>
    <name evidence="7" type="ORF">ACFOSB_14625</name>
</gene>
<dbReference type="RefSeq" id="WP_380102440.1">
    <property type="nucleotide sequence ID" value="NZ_JBHRZG010000022.1"/>
</dbReference>
<evidence type="ECO:0000256" key="3">
    <source>
        <dbReference type="ARBA" id="ARBA00022679"/>
    </source>
</evidence>
<dbReference type="Pfam" id="PF01590">
    <property type="entry name" value="GAF"/>
    <property type="match status" value="1"/>
</dbReference>
<comment type="caution">
    <text evidence="7">The sequence shown here is derived from an EMBL/GenBank/DDBJ whole genome shotgun (WGS) entry which is preliminary data.</text>
</comment>
<dbReference type="SUPFAM" id="SSF55781">
    <property type="entry name" value="GAF domain-like"/>
    <property type="match status" value="1"/>
</dbReference>
<dbReference type="Proteomes" id="UP001595803">
    <property type="component" value="Unassembled WGS sequence"/>
</dbReference>
<proteinExistence type="predicted"/>
<sequence length="398" mass="43776">MTVQEPPERAAPHAWATIAQAVVDDLYSLQGYDNVMLCHFDRAAGVSTPVAWAGRHSEVMRRVAGQITRLFPGANPWEVKSRWDVNPHMARLWSSGDTVIDSVAHLNRGVNAEAVLNLICRVSGIRYAICVPLRVDGVSIGSILGFQRSPEFPVAKVRYAEAFARQVSLSIHNVQLLNLQRQTSAALASSMQLLGQAEDRTRRSISEFLHSQVQSKLLVAWSRLDDVRAQDTASQRVLDDVRRDLELLREHDVRLVSHQLHPEALGVGLIPALQVLISRFHRVLEISLVANDVLAALDNHGGERLPQSLRLIVFRTVEEALGNVLKHAGAAHVTVSVTVQDGDLRVSVADDGRGFDPQAVTPGLGLRCLAARVEASCNHWTVDSRPGGPTTVRAWWPL</sequence>
<name>A0ABV7ZBG3_9DEIO</name>
<dbReference type="Gene3D" id="3.30.565.10">
    <property type="entry name" value="Histidine kinase-like ATPase, C-terminal domain"/>
    <property type="match status" value="1"/>
</dbReference>
<dbReference type="EMBL" id="JBHRZG010000022">
    <property type="protein sequence ID" value="MFC3834090.1"/>
    <property type="molecule type" value="Genomic_DNA"/>
</dbReference>
<protein>
    <recommendedName>
        <fullName evidence="2">histidine kinase</fullName>
        <ecNumber evidence="2">2.7.13.3</ecNumber>
    </recommendedName>
</protein>
<dbReference type="InterPro" id="IPR029016">
    <property type="entry name" value="GAF-like_dom_sf"/>
</dbReference>
<dbReference type="PANTHER" id="PTHR24421">
    <property type="entry name" value="NITRATE/NITRITE SENSOR PROTEIN NARX-RELATED"/>
    <property type="match status" value="1"/>
</dbReference>
<dbReference type="InterPro" id="IPR036890">
    <property type="entry name" value="HATPase_C_sf"/>
</dbReference>
<dbReference type="SMART" id="SM00065">
    <property type="entry name" value="GAF"/>
    <property type="match status" value="1"/>
</dbReference>
<dbReference type="InterPro" id="IPR050482">
    <property type="entry name" value="Sensor_HK_TwoCompSys"/>
</dbReference>
<dbReference type="Gene3D" id="3.30.450.40">
    <property type="match status" value="1"/>
</dbReference>
<dbReference type="EC" id="2.7.13.3" evidence="2"/>
<keyword evidence="8" id="KW-1185">Reference proteome</keyword>
<dbReference type="CDD" id="cd16917">
    <property type="entry name" value="HATPase_UhpB-NarQ-NarX-like"/>
    <property type="match status" value="1"/>
</dbReference>
<dbReference type="PANTHER" id="PTHR24421:SF10">
    <property type="entry name" value="NITRATE_NITRITE SENSOR PROTEIN NARQ"/>
    <property type="match status" value="1"/>
</dbReference>
<keyword evidence="5" id="KW-0902">Two-component regulatory system</keyword>
<organism evidence="7 8">
    <name type="scientific">Deinococcus rufus</name>
    <dbReference type="NCBI Taxonomy" id="2136097"/>
    <lineage>
        <taxon>Bacteria</taxon>
        <taxon>Thermotogati</taxon>
        <taxon>Deinococcota</taxon>
        <taxon>Deinococci</taxon>
        <taxon>Deinococcales</taxon>
        <taxon>Deinococcaceae</taxon>
        <taxon>Deinococcus</taxon>
    </lineage>
</organism>
<dbReference type="GO" id="GO:0016301">
    <property type="term" value="F:kinase activity"/>
    <property type="evidence" value="ECO:0007669"/>
    <property type="project" value="UniProtKB-KW"/>
</dbReference>
<accession>A0ABV7ZBG3</accession>
<keyword evidence="4 7" id="KW-0418">Kinase</keyword>
<evidence type="ECO:0000313" key="7">
    <source>
        <dbReference type="EMBL" id="MFC3834090.1"/>
    </source>
</evidence>
<dbReference type="Pfam" id="PF02518">
    <property type="entry name" value="HATPase_c"/>
    <property type="match status" value="1"/>
</dbReference>
<dbReference type="InterPro" id="IPR003018">
    <property type="entry name" value="GAF"/>
</dbReference>
<evidence type="ECO:0000256" key="5">
    <source>
        <dbReference type="ARBA" id="ARBA00023012"/>
    </source>
</evidence>
<evidence type="ECO:0000259" key="6">
    <source>
        <dbReference type="SMART" id="SM00065"/>
    </source>
</evidence>
<keyword evidence="3" id="KW-0808">Transferase</keyword>
<comment type="catalytic activity">
    <reaction evidence="1">
        <text>ATP + protein L-histidine = ADP + protein N-phospho-L-histidine.</text>
        <dbReference type="EC" id="2.7.13.3"/>
    </reaction>
</comment>